<evidence type="ECO:0000313" key="1">
    <source>
        <dbReference type="EMBL" id="RNA36659.1"/>
    </source>
</evidence>
<dbReference type="Proteomes" id="UP000276133">
    <property type="component" value="Unassembled WGS sequence"/>
</dbReference>
<sequence>MLPDVCLKFSMYLNAFSRTVCSRIDPSMQVRHACTNSFSSSSIFGSILCKRIFVVFQLASMLYSTKEEFFFWNYANLKATRHCEFWHKKLKQNIKNAKA</sequence>
<evidence type="ECO:0000313" key="2">
    <source>
        <dbReference type="Proteomes" id="UP000276133"/>
    </source>
</evidence>
<reference evidence="1 2" key="1">
    <citation type="journal article" date="2018" name="Sci. Rep.">
        <title>Genomic signatures of local adaptation to the degree of environmental predictability in rotifers.</title>
        <authorList>
            <person name="Franch-Gras L."/>
            <person name="Hahn C."/>
            <person name="Garcia-Roger E.M."/>
            <person name="Carmona M.J."/>
            <person name="Serra M."/>
            <person name="Gomez A."/>
        </authorList>
    </citation>
    <scope>NUCLEOTIDE SEQUENCE [LARGE SCALE GENOMIC DNA]</scope>
    <source>
        <strain evidence="1">HYR1</strain>
    </source>
</reference>
<comment type="caution">
    <text evidence="1">The sequence shown here is derived from an EMBL/GenBank/DDBJ whole genome shotgun (WGS) entry which is preliminary data.</text>
</comment>
<name>A0A3M7SLP2_BRAPC</name>
<dbReference type="EMBL" id="REGN01001149">
    <property type="protein sequence ID" value="RNA36659.1"/>
    <property type="molecule type" value="Genomic_DNA"/>
</dbReference>
<proteinExistence type="predicted"/>
<keyword evidence="2" id="KW-1185">Reference proteome</keyword>
<accession>A0A3M7SLP2</accession>
<protein>
    <submittedName>
        <fullName evidence="1">Uncharacterized protein</fullName>
    </submittedName>
</protein>
<dbReference type="AlphaFoldDB" id="A0A3M7SLP2"/>
<organism evidence="1 2">
    <name type="scientific">Brachionus plicatilis</name>
    <name type="common">Marine rotifer</name>
    <name type="synonym">Brachionus muelleri</name>
    <dbReference type="NCBI Taxonomy" id="10195"/>
    <lineage>
        <taxon>Eukaryota</taxon>
        <taxon>Metazoa</taxon>
        <taxon>Spiralia</taxon>
        <taxon>Gnathifera</taxon>
        <taxon>Rotifera</taxon>
        <taxon>Eurotatoria</taxon>
        <taxon>Monogononta</taxon>
        <taxon>Pseudotrocha</taxon>
        <taxon>Ploima</taxon>
        <taxon>Brachionidae</taxon>
        <taxon>Brachionus</taxon>
    </lineage>
</organism>
<gene>
    <name evidence="1" type="ORF">BpHYR1_007949</name>
</gene>